<dbReference type="InterPro" id="IPR036691">
    <property type="entry name" value="Endo/exonu/phosph_ase_sf"/>
</dbReference>
<evidence type="ECO:0000313" key="2">
    <source>
        <dbReference type="EMBL" id="EOY26489.1"/>
    </source>
</evidence>
<dbReference type="InterPro" id="IPR005135">
    <property type="entry name" value="Endo/exonuclease/phosphatase"/>
</dbReference>
<dbReference type="AlphaFoldDB" id="A0A061GHF8"/>
<protein>
    <recommendedName>
        <fullName evidence="1">Endonuclease/exonuclease/phosphatase domain-containing protein</fullName>
    </recommendedName>
</protein>
<dbReference type="eggNOG" id="KOG1075">
    <property type="taxonomic scope" value="Eukaryota"/>
</dbReference>
<dbReference type="Pfam" id="PF03372">
    <property type="entry name" value="Exo_endo_phos"/>
    <property type="match status" value="1"/>
</dbReference>
<dbReference type="SUPFAM" id="SSF56219">
    <property type="entry name" value="DNase I-like"/>
    <property type="match status" value="1"/>
</dbReference>
<feature type="domain" description="Endonuclease/exonuclease/phosphatase" evidence="1">
    <location>
        <begin position="161"/>
        <end position="251"/>
    </location>
</feature>
<dbReference type="InParanoid" id="A0A061GHF8"/>
<reference evidence="2 3" key="1">
    <citation type="journal article" date="2013" name="Genome Biol.">
        <title>The genome sequence of the most widely cultivated cacao type and its use to identify candidate genes regulating pod color.</title>
        <authorList>
            <person name="Motamayor J.C."/>
            <person name="Mockaitis K."/>
            <person name="Schmutz J."/>
            <person name="Haiminen N."/>
            <person name="Iii D.L."/>
            <person name="Cornejo O."/>
            <person name="Findley S.D."/>
            <person name="Zheng P."/>
            <person name="Utro F."/>
            <person name="Royaert S."/>
            <person name="Saski C."/>
            <person name="Jenkins J."/>
            <person name="Podicheti R."/>
            <person name="Zhao M."/>
            <person name="Scheffler B.E."/>
            <person name="Stack J.C."/>
            <person name="Feltus F.A."/>
            <person name="Mustiga G.M."/>
            <person name="Amores F."/>
            <person name="Phillips W."/>
            <person name="Marelli J.P."/>
            <person name="May G.D."/>
            <person name="Shapiro H."/>
            <person name="Ma J."/>
            <person name="Bustamante C.D."/>
            <person name="Schnell R.J."/>
            <person name="Main D."/>
            <person name="Gilbert D."/>
            <person name="Parida L."/>
            <person name="Kuhn D.N."/>
        </authorList>
    </citation>
    <scope>NUCLEOTIDE SEQUENCE [LARGE SCALE GENOMIC DNA]</scope>
    <source>
        <strain evidence="3">cv. Matina 1-6</strain>
    </source>
</reference>
<name>A0A061GHF8_THECC</name>
<organism evidence="2 3">
    <name type="scientific">Theobroma cacao</name>
    <name type="common">Cacao</name>
    <name type="synonym">Cocoa</name>
    <dbReference type="NCBI Taxonomy" id="3641"/>
    <lineage>
        <taxon>Eukaryota</taxon>
        <taxon>Viridiplantae</taxon>
        <taxon>Streptophyta</taxon>
        <taxon>Embryophyta</taxon>
        <taxon>Tracheophyta</taxon>
        <taxon>Spermatophyta</taxon>
        <taxon>Magnoliopsida</taxon>
        <taxon>eudicotyledons</taxon>
        <taxon>Gunneridae</taxon>
        <taxon>Pentapetalae</taxon>
        <taxon>rosids</taxon>
        <taxon>malvids</taxon>
        <taxon>Malvales</taxon>
        <taxon>Malvaceae</taxon>
        <taxon>Byttnerioideae</taxon>
        <taxon>Theobroma</taxon>
    </lineage>
</organism>
<dbReference type="PANTHER" id="PTHR33710:SF62">
    <property type="entry name" value="DUF4283 DOMAIN PROTEIN"/>
    <property type="match status" value="1"/>
</dbReference>
<gene>
    <name evidence="2" type="ORF">TCM_028259</name>
</gene>
<proteinExistence type="predicted"/>
<dbReference type="PANTHER" id="PTHR33710">
    <property type="entry name" value="BNAC02G09200D PROTEIN"/>
    <property type="match status" value="1"/>
</dbReference>
<sequence length="260" mass="30138">MESTSGKSRINKELIPVPYFLENYFAEMEVHPRVQHKRNSDPVGLSLASEKAMDMREKDGMSDDDSISVIQRRLKSLKLVHKIMLLVVLEPMVEETKAEFFRRKLGYEKVITNNSKKIWIFHSFDISYEVILNHNQCLHVSLSFQWLECPILATFVYVKCTRTERIPLWIVLRSLSVDIRVPWLVGGDFNVILNRAERLYGASPHAGSMDDFAATLLDYGLVDGGFEGNTYTWTNSHVFQRLDRIVYNHQWMGLLPITRV</sequence>
<dbReference type="HOGENOM" id="CLU_093653_0_0_1"/>
<evidence type="ECO:0000259" key="1">
    <source>
        <dbReference type="Pfam" id="PF03372"/>
    </source>
</evidence>
<dbReference type="Proteomes" id="UP000026915">
    <property type="component" value="Chromosome 6"/>
</dbReference>
<accession>A0A061GHF8</accession>
<dbReference type="Gramene" id="EOY26489">
    <property type="protein sequence ID" value="EOY26489"/>
    <property type="gene ID" value="TCM_028259"/>
</dbReference>
<dbReference type="EMBL" id="CM001884">
    <property type="protein sequence ID" value="EOY26489.1"/>
    <property type="molecule type" value="Genomic_DNA"/>
</dbReference>
<evidence type="ECO:0000313" key="3">
    <source>
        <dbReference type="Proteomes" id="UP000026915"/>
    </source>
</evidence>
<dbReference type="OMA" id="EMARDMN"/>
<keyword evidence="3" id="KW-1185">Reference proteome</keyword>
<dbReference type="GO" id="GO:0003824">
    <property type="term" value="F:catalytic activity"/>
    <property type="evidence" value="ECO:0007669"/>
    <property type="project" value="InterPro"/>
</dbReference>
<dbReference type="Gene3D" id="3.60.10.10">
    <property type="entry name" value="Endonuclease/exonuclease/phosphatase"/>
    <property type="match status" value="1"/>
</dbReference>